<feature type="non-terminal residue" evidence="1">
    <location>
        <position position="69"/>
    </location>
</feature>
<evidence type="ECO:0000313" key="1">
    <source>
        <dbReference type="EMBL" id="KAF5207318.1"/>
    </source>
</evidence>
<name>A0A7J6XEE8_THATH</name>
<comment type="caution">
    <text evidence="1">The sequence shown here is derived from an EMBL/GenBank/DDBJ whole genome shotgun (WGS) entry which is preliminary data.</text>
</comment>
<keyword evidence="2" id="KW-1185">Reference proteome</keyword>
<dbReference type="Proteomes" id="UP000554482">
    <property type="component" value="Unassembled WGS sequence"/>
</dbReference>
<protein>
    <submittedName>
        <fullName evidence="1">Uncharacterized protein</fullName>
    </submittedName>
</protein>
<dbReference type="AlphaFoldDB" id="A0A7J6XEE8"/>
<proteinExistence type="predicted"/>
<dbReference type="EMBL" id="JABWDY010001562">
    <property type="protein sequence ID" value="KAF5207318.1"/>
    <property type="molecule type" value="Genomic_DNA"/>
</dbReference>
<gene>
    <name evidence="1" type="ORF">FRX31_003095</name>
</gene>
<reference evidence="1 2" key="1">
    <citation type="submission" date="2020-06" db="EMBL/GenBank/DDBJ databases">
        <title>Transcriptomic and genomic resources for Thalictrum thalictroides and T. hernandezii: Facilitating candidate gene discovery in an emerging model plant lineage.</title>
        <authorList>
            <person name="Arias T."/>
            <person name="Riano-Pachon D.M."/>
            <person name="Di Stilio V.S."/>
        </authorList>
    </citation>
    <scope>NUCLEOTIDE SEQUENCE [LARGE SCALE GENOMIC DNA]</scope>
    <source>
        <strain evidence="2">cv. WT478/WT964</strain>
        <tissue evidence="1">Leaves</tissue>
    </source>
</reference>
<accession>A0A7J6XEE8</accession>
<evidence type="ECO:0000313" key="2">
    <source>
        <dbReference type="Proteomes" id="UP000554482"/>
    </source>
</evidence>
<organism evidence="1 2">
    <name type="scientific">Thalictrum thalictroides</name>
    <name type="common">Rue-anemone</name>
    <name type="synonym">Anemone thalictroides</name>
    <dbReference type="NCBI Taxonomy" id="46969"/>
    <lineage>
        <taxon>Eukaryota</taxon>
        <taxon>Viridiplantae</taxon>
        <taxon>Streptophyta</taxon>
        <taxon>Embryophyta</taxon>
        <taxon>Tracheophyta</taxon>
        <taxon>Spermatophyta</taxon>
        <taxon>Magnoliopsida</taxon>
        <taxon>Ranunculales</taxon>
        <taxon>Ranunculaceae</taxon>
        <taxon>Thalictroideae</taxon>
        <taxon>Thalictrum</taxon>
    </lineage>
</organism>
<sequence>MSSKELGLYISSAPRWRFQSWHSEQANGILCNKQGTLEGCGFGARLRPTKLRELAEEIIFSPYDLCRVG</sequence>